<feature type="domain" description="Major facilitator superfamily (MFS) profile" evidence="7">
    <location>
        <begin position="1"/>
        <end position="446"/>
    </location>
</feature>
<dbReference type="OrthoDB" id="2985014at2759"/>
<dbReference type="OMA" id="VILDVWY"/>
<feature type="transmembrane region" description="Helical" evidence="6">
    <location>
        <begin position="320"/>
        <end position="342"/>
    </location>
</feature>
<evidence type="ECO:0000256" key="3">
    <source>
        <dbReference type="ARBA" id="ARBA00022692"/>
    </source>
</evidence>
<evidence type="ECO:0000313" key="8">
    <source>
        <dbReference type="EMBL" id="EMF09068.1"/>
    </source>
</evidence>
<evidence type="ECO:0000256" key="5">
    <source>
        <dbReference type="ARBA" id="ARBA00023136"/>
    </source>
</evidence>
<reference evidence="8 9" key="1">
    <citation type="journal article" date="2012" name="PLoS Pathog.">
        <title>Diverse lifestyles and strategies of plant pathogenesis encoded in the genomes of eighteen Dothideomycetes fungi.</title>
        <authorList>
            <person name="Ohm R.A."/>
            <person name="Feau N."/>
            <person name="Henrissat B."/>
            <person name="Schoch C.L."/>
            <person name="Horwitz B.A."/>
            <person name="Barry K.W."/>
            <person name="Condon B.J."/>
            <person name="Copeland A.C."/>
            <person name="Dhillon B."/>
            <person name="Glaser F."/>
            <person name="Hesse C.N."/>
            <person name="Kosti I."/>
            <person name="LaButti K."/>
            <person name="Lindquist E.A."/>
            <person name="Lucas S."/>
            <person name="Salamov A.A."/>
            <person name="Bradshaw R.E."/>
            <person name="Ciuffetti L."/>
            <person name="Hamelin R.C."/>
            <person name="Kema G.H.J."/>
            <person name="Lawrence C."/>
            <person name="Scott J.A."/>
            <person name="Spatafora J.W."/>
            <person name="Turgeon B.G."/>
            <person name="de Wit P.J.G.M."/>
            <person name="Zhong S."/>
            <person name="Goodwin S.B."/>
            <person name="Grigoriev I.V."/>
        </authorList>
    </citation>
    <scope>NUCLEOTIDE SEQUENCE [LARGE SCALE GENOMIC DNA]</scope>
    <source>
        <strain evidence="8 9">SO2202</strain>
    </source>
</reference>
<evidence type="ECO:0000256" key="2">
    <source>
        <dbReference type="ARBA" id="ARBA00022448"/>
    </source>
</evidence>
<dbReference type="PANTHER" id="PTHR43791">
    <property type="entry name" value="PERMEASE-RELATED"/>
    <property type="match status" value="1"/>
</dbReference>
<dbReference type="FunFam" id="1.20.1250.20:FF:000013">
    <property type="entry name" value="MFS general substrate transporter"/>
    <property type="match status" value="1"/>
</dbReference>
<dbReference type="Proteomes" id="UP000016931">
    <property type="component" value="Unassembled WGS sequence"/>
</dbReference>
<feature type="transmembrane region" description="Helical" evidence="6">
    <location>
        <begin position="33"/>
        <end position="54"/>
    </location>
</feature>
<sequence length="446" mass="49684">MMYLFNSLDKANLGNAKTAGLEKDLGFAGTNKYNILLSIFFVPYVLTAPFLGIVGKIYGPSRVLPCMMLCFGSMTLLVTAVHNWGGLLALRWFLGMAESAFFPLVIYYQTQFYRRGELARRLAIFYAASNIAYAFGGLLAYGVFQIKSGALPAWKYLFAIEGSLTILGSIIAFIYLPYNASTAKFLSPEEKQLAFYRIQIDSSSEVNSTFNFSSALKILHHPTSWIILAIEICLGIPLQSVSLFLPQIVARLGYSTIKTNLYTVAPNCTGAVMLLLLAYTSDYTRLRFPFVALGFFFTFCGFVIYGALPHVDDSAQHLHVAYFACFMMTWGTSAPSVILDVWYNNNIADESRRVLLTSIGVPVANMMGVVSSNIFRPQDAPDYIPALATTAGFGGVGILLTLGLGAWMMWDNRRRDLRQGVKRRARDVPTERLRDGPDCEDFRWFL</sequence>
<name>M3BSJ9_SPHMS</name>
<evidence type="ECO:0000256" key="4">
    <source>
        <dbReference type="ARBA" id="ARBA00022989"/>
    </source>
</evidence>
<dbReference type="InterPro" id="IPR011701">
    <property type="entry name" value="MFS"/>
</dbReference>
<dbReference type="Pfam" id="PF07690">
    <property type="entry name" value="MFS_1"/>
    <property type="match status" value="1"/>
</dbReference>
<feature type="transmembrane region" description="Helical" evidence="6">
    <location>
        <begin position="90"/>
        <end position="110"/>
    </location>
</feature>
<dbReference type="RefSeq" id="XP_016757189.1">
    <property type="nucleotide sequence ID" value="XM_016910620.1"/>
</dbReference>
<dbReference type="HOGENOM" id="CLU_001265_0_1_1"/>
<protein>
    <submittedName>
        <fullName evidence="8">MFS general substrate transporter</fullName>
    </submittedName>
</protein>
<dbReference type="EMBL" id="KB456270">
    <property type="protein sequence ID" value="EMF09068.1"/>
    <property type="molecule type" value="Genomic_DNA"/>
</dbReference>
<dbReference type="FunFam" id="1.20.1250.20:FF:000188">
    <property type="entry name" value="MFS general substrate transporter"/>
    <property type="match status" value="1"/>
</dbReference>
<dbReference type="PROSITE" id="PS50850">
    <property type="entry name" value="MFS"/>
    <property type="match status" value="1"/>
</dbReference>
<proteinExistence type="predicted"/>
<feature type="transmembrane region" description="Helical" evidence="6">
    <location>
        <begin position="261"/>
        <end position="279"/>
    </location>
</feature>
<feature type="transmembrane region" description="Helical" evidence="6">
    <location>
        <begin position="66"/>
        <end position="84"/>
    </location>
</feature>
<evidence type="ECO:0000256" key="1">
    <source>
        <dbReference type="ARBA" id="ARBA00004141"/>
    </source>
</evidence>
<dbReference type="eggNOG" id="KOG2533">
    <property type="taxonomic scope" value="Eukaryota"/>
</dbReference>
<dbReference type="InterPro" id="IPR036259">
    <property type="entry name" value="MFS_trans_sf"/>
</dbReference>
<feature type="transmembrane region" description="Helical" evidence="6">
    <location>
        <begin position="387"/>
        <end position="410"/>
    </location>
</feature>
<feature type="transmembrane region" description="Helical" evidence="6">
    <location>
        <begin position="225"/>
        <end position="249"/>
    </location>
</feature>
<gene>
    <name evidence="8" type="ORF">SEPMUDRAFT_93513</name>
</gene>
<evidence type="ECO:0000313" key="9">
    <source>
        <dbReference type="Proteomes" id="UP000016931"/>
    </source>
</evidence>
<feature type="transmembrane region" description="Helical" evidence="6">
    <location>
        <begin position="122"/>
        <end position="144"/>
    </location>
</feature>
<accession>M3BSJ9</accession>
<dbReference type="GeneID" id="27907757"/>
<dbReference type="SUPFAM" id="SSF103473">
    <property type="entry name" value="MFS general substrate transporter"/>
    <property type="match status" value="1"/>
</dbReference>
<dbReference type="AlphaFoldDB" id="M3BSJ9"/>
<feature type="transmembrane region" description="Helical" evidence="6">
    <location>
        <begin position="354"/>
        <end position="375"/>
    </location>
</feature>
<keyword evidence="5 6" id="KW-0472">Membrane</keyword>
<dbReference type="InterPro" id="IPR020846">
    <property type="entry name" value="MFS_dom"/>
</dbReference>
<keyword evidence="4 6" id="KW-1133">Transmembrane helix</keyword>
<evidence type="ECO:0000256" key="6">
    <source>
        <dbReference type="SAM" id="Phobius"/>
    </source>
</evidence>
<dbReference type="GO" id="GO:0022857">
    <property type="term" value="F:transmembrane transporter activity"/>
    <property type="evidence" value="ECO:0007669"/>
    <property type="project" value="InterPro"/>
</dbReference>
<feature type="transmembrane region" description="Helical" evidence="6">
    <location>
        <begin position="286"/>
        <end position="308"/>
    </location>
</feature>
<feature type="transmembrane region" description="Helical" evidence="6">
    <location>
        <begin position="156"/>
        <end position="176"/>
    </location>
</feature>
<keyword evidence="3 6" id="KW-0812">Transmembrane</keyword>
<comment type="subcellular location">
    <subcellularLocation>
        <location evidence="1">Membrane</location>
        <topology evidence="1">Multi-pass membrane protein</topology>
    </subcellularLocation>
</comment>
<dbReference type="PANTHER" id="PTHR43791:SF50">
    <property type="entry name" value="TRANSPORTER, PUTATIVE (AFU_ORTHOLOGUE AFUA_2G00840)-RELATED"/>
    <property type="match status" value="1"/>
</dbReference>
<dbReference type="Gene3D" id="1.20.1250.20">
    <property type="entry name" value="MFS general substrate transporter like domains"/>
    <property type="match status" value="2"/>
</dbReference>
<keyword evidence="9" id="KW-1185">Reference proteome</keyword>
<evidence type="ECO:0000259" key="7">
    <source>
        <dbReference type="PROSITE" id="PS50850"/>
    </source>
</evidence>
<dbReference type="GO" id="GO:0016020">
    <property type="term" value="C:membrane"/>
    <property type="evidence" value="ECO:0007669"/>
    <property type="project" value="UniProtKB-SubCell"/>
</dbReference>
<keyword evidence="2" id="KW-0813">Transport</keyword>
<organism evidence="8 9">
    <name type="scientific">Sphaerulina musiva (strain SO2202)</name>
    <name type="common">Poplar stem canker fungus</name>
    <name type="synonym">Septoria musiva</name>
    <dbReference type="NCBI Taxonomy" id="692275"/>
    <lineage>
        <taxon>Eukaryota</taxon>
        <taxon>Fungi</taxon>
        <taxon>Dikarya</taxon>
        <taxon>Ascomycota</taxon>
        <taxon>Pezizomycotina</taxon>
        <taxon>Dothideomycetes</taxon>
        <taxon>Dothideomycetidae</taxon>
        <taxon>Mycosphaerellales</taxon>
        <taxon>Mycosphaerellaceae</taxon>
        <taxon>Sphaerulina</taxon>
    </lineage>
</organism>